<feature type="compositionally biased region" description="Basic residues" evidence="1">
    <location>
        <begin position="55"/>
        <end position="66"/>
    </location>
</feature>
<accession>A0A8J1THK7</accession>
<evidence type="ECO:0000313" key="2">
    <source>
        <dbReference type="EMBL" id="CAH1777922.1"/>
    </source>
</evidence>
<dbReference type="Proteomes" id="UP000749559">
    <property type="component" value="Unassembled WGS sequence"/>
</dbReference>
<comment type="caution">
    <text evidence="2">The sequence shown here is derived from an EMBL/GenBank/DDBJ whole genome shotgun (WGS) entry which is preliminary data.</text>
</comment>
<protein>
    <submittedName>
        <fullName evidence="2">Uncharacterized protein</fullName>
    </submittedName>
</protein>
<evidence type="ECO:0000313" key="3">
    <source>
        <dbReference type="Proteomes" id="UP000749559"/>
    </source>
</evidence>
<feature type="compositionally biased region" description="Polar residues" evidence="1">
    <location>
        <begin position="303"/>
        <end position="312"/>
    </location>
</feature>
<feature type="compositionally biased region" description="Basic and acidic residues" evidence="1">
    <location>
        <begin position="96"/>
        <end position="110"/>
    </location>
</feature>
<organism evidence="2 3">
    <name type="scientific">Owenia fusiformis</name>
    <name type="common">Polychaete worm</name>
    <dbReference type="NCBI Taxonomy" id="6347"/>
    <lineage>
        <taxon>Eukaryota</taxon>
        <taxon>Metazoa</taxon>
        <taxon>Spiralia</taxon>
        <taxon>Lophotrochozoa</taxon>
        <taxon>Annelida</taxon>
        <taxon>Polychaeta</taxon>
        <taxon>Sedentaria</taxon>
        <taxon>Canalipalpata</taxon>
        <taxon>Sabellida</taxon>
        <taxon>Oweniida</taxon>
        <taxon>Oweniidae</taxon>
        <taxon>Owenia</taxon>
    </lineage>
</organism>
<feature type="region of interest" description="Disordered" evidence="1">
    <location>
        <begin position="272"/>
        <end position="342"/>
    </location>
</feature>
<feature type="region of interest" description="Disordered" evidence="1">
    <location>
        <begin position="93"/>
        <end position="256"/>
    </location>
</feature>
<gene>
    <name evidence="2" type="ORF">OFUS_LOCUS4908</name>
</gene>
<reference evidence="2" key="1">
    <citation type="submission" date="2022-03" db="EMBL/GenBank/DDBJ databases">
        <authorList>
            <person name="Martin C."/>
        </authorList>
    </citation>
    <scope>NUCLEOTIDE SEQUENCE</scope>
</reference>
<name>A0A8J1THK7_OWEFU</name>
<feature type="region of interest" description="Disordered" evidence="1">
    <location>
        <begin position="1"/>
        <end position="76"/>
    </location>
</feature>
<feature type="compositionally biased region" description="Polar residues" evidence="1">
    <location>
        <begin position="273"/>
        <end position="295"/>
    </location>
</feature>
<dbReference type="InterPro" id="IPR013087">
    <property type="entry name" value="Znf_C2H2_type"/>
</dbReference>
<dbReference type="AlphaFoldDB" id="A0A8J1THK7"/>
<feature type="compositionally biased region" description="Polar residues" evidence="1">
    <location>
        <begin position="237"/>
        <end position="254"/>
    </location>
</feature>
<dbReference type="PROSITE" id="PS00028">
    <property type="entry name" value="ZINC_FINGER_C2H2_1"/>
    <property type="match status" value="1"/>
</dbReference>
<feature type="compositionally biased region" description="Basic residues" evidence="1">
    <location>
        <begin position="143"/>
        <end position="154"/>
    </location>
</feature>
<feature type="compositionally biased region" description="Polar residues" evidence="1">
    <location>
        <begin position="181"/>
        <end position="190"/>
    </location>
</feature>
<proteinExistence type="predicted"/>
<sequence>MNFGENFDDNGESLKRERTRPKRGSRKPAKFDNFVLSVMERGRPSKRSYSESPRNRRPRPRSRSRSPRSPSKERCPICRMSFVNRSNCRRHLRRQHGVDPKRRSPSKESWDEIPFGERIPLHDTVSTVSMWDHKGSSKDNQGKKSKKDRHHHKSQSSTYAQKDRSFLPQSQKISKTPKGGTLSTSSNVLKTSEDPVPRASPTPSSKVITASNKSGTPSRVSTVTKTSKEPVTRASPMPNTQVVTTSNTSGTPRLSVSVCDIRDQPVSCDVTMPRSQVVTKTPKSGRSSATISASDQPVLRDSPASSKNSPRRSNIPGINPLEGQELDHPAPPILSLSPRITPRRRVITMRDQGTQTLGTSFGRNINIQHVENLYVGSANH</sequence>
<evidence type="ECO:0000256" key="1">
    <source>
        <dbReference type="SAM" id="MobiDB-lite"/>
    </source>
</evidence>
<dbReference type="EMBL" id="CAIIXF020000002">
    <property type="protein sequence ID" value="CAH1777922.1"/>
    <property type="molecule type" value="Genomic_DNA"/>
</dbReference>
<feature type="compositionally biased region" description="Basic and acidic residues" evidence="1">
    <location>
        <begin position="131"/>
        <end position="142"/>
    </location>
</feature>
<feature type="compositionally biased region" description="Acidic residues" evidence="1">
    <location>
        <begin position="1"/>
        <end position="11"/>
    </location>
</feature>
<feature type="compositionally biased region" description="Basic residues" evidence="1">
    <location>
        <begin position="17"/>
        <end position="28"/>
    </location>
</feature>
<dbReference type="PROSITE" id="PS50157">
    <property type="entry name" value="ZINC_FINGER_C2H2_2"/>
    <property type="match status" value="1"/>
</dbReference>
<feature type="compositionally biased region" description="Polar residues" evidence="1">
    <location>
        <begin position="201"/>
        <end position="225"/>
    </location>
</feature>
<keyword evidence="3" id="KW-1185">Reference proteome</keyword>